<name>A0A2T7U8Z5_9BURK</name>
<dbReference type="AlphaFoldDB" id="A0A2T7U8Z5"/>
<proteinExistence type="predicted"/>
<protein>
    <submittedName>
        <fullName evidence="2">Uncharacterized protein</fullName>
    </submittedName>
</protein>
<evidence type="ECO:0000256" key="1">
    <source>
        <dbReference type="SAM" id="MobiDB-lite"/>
    </source>
</evidence>
<evidence type="ECO:0000313" key="3">
    <source>
        <dbReference type="Proteomes" id="UP000037507"/>
    </source>
</evidence>
<organism evidence="2 3">
    <name type="scientific">Limnohabitans planktonicus II-D5</name>
    <dbReference type="NCBI Taxonomy" id="1293045"/>
    <lineage>
        <taxon>Bacteria</taxon>
        <taxon>Pseudomonadati</taxon>
        <taxon>Pseudomonadota</taxon>
        <taxon>Betaproteobacteria</taxon>
        <taxon>Burkholderiales</taxon>
        <taxon>Comamonadaceae</taxon>
        <taxon>Limnohabitans</taxon>
    </lineage>
</organism>
<comment type="caution">
    <text evidence="2">The sequence shown here is derived from an EMBL/GenBank/DDBJ whole genome shotgun (WGS) entry which is preliminary data.</text>
</comment>
<feature type="compositionally biased region" description="Low complexity" evidence="1">
    <location>
        <begin position="11"/>
        <end position="23"/>
    </location>
</feature>
<gene>
    <name evidence="2" type="ORF">H663_018770</name>
</gene>
<reference evidence="2" key="1">
    <citation type="submission" date="2017-04" db="EMBL/GenBank/DDBJ databases">
        <title>Unexpected and diverse lifestyles within the genus Limnohabitans.</title>
        <authorList>
            <person name="Kasalicky V."/>
            <person name="Mehrshad M."/>
            <person name="Andrei S.-A."/>
            <person name="Salcher M."/>
            <person name="Kratochvilova H."/>
            <person name="Simek K."/>
            <person name="Ghai R."/>
        </authorList>
    </citation>
    <scope>NUCLEOTIDE SEQUENCE [LARGE SCALE GENOMIC DNA]</scope>
    <source>
        <strain evidence="2">II-D5</strain>
    </source>
</reference>
<sequence length="61" mass="6612">MARREEAAGCTPATTSNAASAPPGLCHRVRSGITHQVSVFVLTKFRIHQGFQRVKAVNCVF</sequence>
<accession>A0A2T7U8Z5</accession>
<dbReference type="EMBL" id="LFYT02000038">
    <property type="protein sequence ID" value="PVE41157.1"/>
    <property type="molecule type" value="Genomic_DNA"/>
</dbReference>
<feature type="region of interest" description="Disordered" evidence="1">
    <location>
        <begin position="1"/>
        <end position="23"/>
    </location>
</feature>
<evidence type="ECO:0000313" key="2">
    <source>
        <dbReference type="EMBL" id="PVE41157.1"/>
    </source>
</evidence>
<keyword evidence="3" id="KW-1185">Reference proteome</keyword>
<dbReference type="Proteomes" id="UP000037507">
    <property type="component" value="Unassembled WGS sequence"/>
</dbReference>